<proteinExistence type="predicted"/>
<reference evidence="1 2" key="1">
    <citation type="submission" date="2022-05" db="EMBL/GenBank/DDBJ databases">
        <authorList>
            <consortium name="Genoscope - CEA"/>
            <person name="William W."/>
        </authorList>
    </citation>
    <scope>NUCLEOTIDE SEQUENCE [LARGE SCALE GENOMIC DNA]</scope>
</reference>
<keyword evidence="2" id="KW-1185">Reference proteome</keyword>
<name>A0ABN8NS91_9CNID</name>
<sequence>MASMSGYDSGPHWWEASALTTAPPHPNLRLIKALRELRRATNVMCDVNVFDYTQFVKDPIHKHGHTVDLLLTRSEGNLPNISFLPFTTPRTSRFYVLPKIHKTNNTGRPIVSACSCPMENISAFLDEVMTPLVRGLPTYVKDTNHDFHIFDSLRFDTTDPGQRFLITMDVKSLYTVIPNDCGLQALTCSSKT</sequence>
<comment type="caution">
    <text evidence="1">The sequence shown here is derived from an EMBL/GenBank/DDBJ whole genome shotgun (WGS) entry which is preliminary data.</text>
</comment>
<gene>
    <name evidence="1" type="ORF">PLOB_00026767</name>
</gene>
<accession>A0ABN8NS91</accession>
<dbReference type="Proteomes" id="UP001159405">
    <property type="component" value="Unassembled WGS sequence"/>
</dbReference>
<protein>
    <recommendedName>
        <fullName evidence="3">Reverse transcriptase</fullName>
    </recommendedName>
</protein>
<evidence type="ECO:0008006" key="3">
    <source>
        <dbReference type="Google" id="ProtNLM"/>
    </source>
</evidence>
<dbReference type="PANTHER" id="PTHR21301">
    <property type="entry name" value="REVERSE TRANSCRIPTASE"/>
    <property type="match status" value="1"/>
</dbReference>
<dbReference type="EMBL" id="CALNXK010000032">
    <property type="protein sequence ID" value="CAH3118563.1"/>
    <property type="molecule type" value="Genomic_DNA"/>
</dbReference>
<evidence type="ECO:0000313" key="1">
    <source>
        <dbReference type="EMBL" id="CAH3118563.1"/>
    </source>
</evidence>
<dbReference type="PANTHER" id="PTHR21301:SF10">
    <property type="entry name" value="REVERSE TRANSCRIPTASE DOMAIN-CONTAINING PROTEIN"/>
    <property type="match status" value="1"/>
</dbReference>
<feature type="non-terminal residue" evidence="1">
    <location>
        <position position="192"/>
    </location>
</feature>
<evidence type="ECO:0000313" key="2">
    <source>
        <dbReference type="Proteomes" id="UP001159405"/>
    </source>
</evidence>
<organism evidence="1 2">
    <name type="scientific">Porites lobata</name>
    <dbReference type="NCBI Taxonomy" id="104759"/>
    <lineage>
        <taxon>Eukaryota</taxon>
        <taxon>Metazoa</taxon>
        <taxon>Cnidaria</taxon>
        <taxon>Anthozoa</taxon>
        <taxon>Hexacorallia</taxon>
        <taxon>Scleractinia</taxon>
        <taxon>Fungiina</taxon>
        <taxon>Poritidae</taxon>
        <taxon>Porites</taxon>
    </lineage>
</organism>